<comment type="similarity">
    <text evidence="2">Belongs to the ORM family.</text>
</comment>
<comment type="function">
    <text evidence="7">Plays an essential role in the homeostatic regulation of sphingolipid de novo biosynthesis by modulating the activity of the serine palmitoyltransferase (SPT) in response to ceramide levels. When complexed to SPT, the binding of ceramides to its N-terminus stabilizes a conformation that block SPT substrate entry, hence preventing SPT catalytic activity. Through this mechanism, maintains ceramide levels at sufficient concentrations for the production of complex sphingolipids, but which prevents the accumulation of ceramides to levels that trigger apoptosis.</text>
</comment>
<feature type="transmembrane region" description="Helical" evidence="8">
    <location>
        <begin position="68"/>
        <end position="94"/>
    </location>
</feature>
<evidence type="ECO:0000313" key="9">
    <source>
        <dbReference type="Ensembl" id="ENSUMAP00000022144"/>
    </source>
</evidence>
<dbReference type="PANTHER" id="PTHR12665">
    <property type="entry name" value="ORMDL PROTEINS"/>
    <property type="match status" value="1"/>
</dbReference>
<evidence type="ECO:0000256" key="2">
    <source>
        <dbReference type="ARBA" id="ARBA00007649"/>
    </source>
</evidence>
<dbReference type="AlphaFoldDB" id="A0A384DTY4"/>
<evidence type="ECO:0000256" key="7">
    <source>
        <dbReference type="ARBA" id="ARBA00045896"/>
    </source>
</evidence>
<evidence type="ECO:0000256" key="1">
    <source>
        <dbReference type="ARBA" id="ARBA00004141"/>
    </source>
</evidence>
<dbReference type="OrthoDB" id="1932233at2759"/>
<dbReference type="KEGG" id="umr:103682412"/>
<dbReference type="GO" id="GO:2000303">
    <property type="term" value="P:regulation of ceramide biosynthetic process"/>
    <property type="evidence" value="ECO:0007669"/>
    <property type="project" value="UniProtKB-ARBA"/>
</dbReference>
<evidence type="ECO:0000313" key="11">
    <source>
        <dbReference type="RefSeq" id="XP_008710244.1"/>
    </source>
</evidence>
<comment type="subunit">
    <text evidence="6">Ceramide-sensitive subunit of the serine palmitoyltransferase (SPT) complex, which is also composed of SPTLC1, SPTLC2/3 and SPTSSA/B.</text>
</comment>
<keyword evidence="10" id="KW-1185">Reference proteome</keyword>
<sequence length="198" mass="21821">MGGGSADSVPRIGRARLGEGGCFLETTGVEANAVPRVGPASEASRMNVGVAHSEVNPNTRVMNSRGIWLAYIVLVGLLHVVLLSIPFFSIPVVWTLTNVIHNLAMYVFLHTVKGTPFETPDQGKARLLTHWEQMDYGLQFTSSRKFLSISPIVLYLLASFYTKYDAAHFFINTASLLSVLLPKLPQFHGVRLFGINKY</sequence>
<evidence type="ECO:0000256" key="4">
    <source>
        <dbReference type="ARBA" id="ARBA00022989"/>
    </source>
</evidence>
<dbReference type="OMA" id="STHYTHF"/>
<dbReference type="GeneID" id="103682412"/>
<gene>
    <name evidence="9 11" type="primary">ORMDL2</name>
</gene>
<name>A0A384DTY4_URSMA</name>
<dbReference type="InterPro" id="IPR007203">
    <property type="entry name" value="ORMDL"/>
</dbReference>
<evidence type="ECO:0000256" key="5">
    <source>
        <dbReference type="ARBA" id="ARBA00023136"/>
    </source>
</evidence>
<dbReference type="RefSeq" id="XP_008710244.1">
    <property type="nucleotide sequence ID" value="XM_008712022.2"/>
</dbReference>
<dbReference type="GO" id="GO:0005789">
    <property type="term" value="C:endoplasmic reticulum membrane"/>
    <property type="evidence" value="ECO:0007669"/>
    <property type="project" value="InterPro"/>
</dbReference>
<keyword evidence="4 8" id="KW-1133">Transmembrane helix</keyword>
<organism evidence="10 11">
    <name type="scientific">Ursus maritimus</name>
    <name type="common">Polar bear</name>
    <name type="synonym">Thalarctos maritimus</name>
    <dbReference type="NCBI Taxonomy" id="29073"/>
    <lineage>
        <taxon>Eukaryota</taxon>
        <taxon>Metazoa</taxon>
        <taxon>Chordata</taxon>
        <taxon>Craniata</taxon>
        <taxon>Vertebrata</taxon>
        <taxon>Euteleostomi</taxon>
        <taxon>Mammalia</taxon>
        <taxon>Eutheria</taxon>
        <taxon>Laurasiatheria</taxon>
        <taxon>Carnivora</taxon>
        <taxon>Caniformia</taxon>
        <taxon>Ursidae</taxon>
        <taxon>Ursus</taxon>
    </lineage>
</organism>
<evidence type="ECO:0000256" key="3">
    <source>
        <dbReference type="ARBA" id="ARBA00022692"/>
    </source>
</evidence>
<reference evidence="9" key="1">
    <citation type="submission" date="2019-03" db="UniProtKB">
        <authorList>
            <consortium name="Ensembl"/>
        </authorList>
    </citation>
    <scope>IDENTIFICATION</scope>
</reference>
<proteinExistence type="inferred from homology"/>
<dbReference type="Pfam" id="PF04061">
    <property type="entry name" value="ORMDL"/>
    <property type="match status" value="1"/>
</dbReference>
<dbReference type="GO" id="GO:0006665">
    <property type="term" value="P:sphingolipid metabolic process"/>
    <property type="evidence" value="ECO:0007669"/>
    <property type="project" value="UniProtKB-ARBA"/>
</dbReference>
<evidence type="ECO:0000256" key="6">
    <source>
        <dbReference type="ARBA" id="ARBA00038646"/>
    </source>
</evidence>
<evidence type="ECO:0000256" key="8">
    <source>
        <dbReference type="SAM" id="Phobius"/>
    </source>
</evidence>
<dbReference type="STRING" id="29073.ENSUMAP00000022144"/>
<keyword evidence="5 8" id="KW-0472">Membrane</keyword>
<dbReference type="Proteomes" id="UP000261680">
    <property type="component" value="Unplaced"/>
</dbReference>
<evidence type="ECO:0000313" key="10">
    <source>
        <dbReference type="Proteomes" id="UP000261680"/>
    </source>
</evidence>
<comment type="subcellular location">
    <subcellularLocation>
        <location evidence="1">Membrane</location>
        <topology evidence="1">Multi-pass membrane protein</topology>
    </subcellularLocation>
</comment>
<keyword evidence="3 8" id="KW-0812">Transmembrane</keyword>
<dbReference type="CTD" id="29095"/>
<protein>
    <submittedName>
        <fullName evidence="11">ORM1-like protein 2</fullName>
    </submittedName>
    <submittedName>
        <fullName evidence="9">ORMDL sphingolipid biosynthesis regulator 2</fullName>
    </submittedName>
</protein>
<dbReference type="Ensembl" id="ENSUMAT00000026257.1">
    <property type="protein sequence ID" value="ENSUMAP00000022144.1"/>
    <property type="gene ID" value="ENSUMAG00000016216.1"/>
</dbReference>
<dbReference type="GeneTree" id="ENSGT00950000183178"/>
<accession>A0A384DTY4</accession>
<reference evidence="11" key="2">
    <citation type="submission" date="2025-04" db="UniProtKB">
        <authorList>
            <consortium name="RefSeq"/>
        </authorList>
    </citation>
    <scope>IDENTIFICATION</scope>
    <source>
        <tissue evidence="11">Whole blood</tissue>
    </source>
</reference>